<comment type="caution">
    <text evidence="2">The sequence shown here is derived from an EMBL/GenBank/DDBJ whole genome shotgun (WGS) entry which is preliminary data.</text>
</comment>
<proteinExistence type="predicted"/>
<accession>A0ABU0CTT6</accession>
<feature type="region of interest" description="Disordered" evidence="1">
    <location>
        <begin position="1"/>
        <end position="25"/>
    </location>
</feature>
<protein>
    <submittedName>
        <fullName evidence="2">Uncharacterized protein</fullName>
    </submittedName>
</protein>
<evidence type="ECO:0000313" key="3">
    <source>
        <dbReference type="Proteomes" id="UP001232445"/>
    </source>
</evidence>
<organism evidence="2 3">
    <name type="scientific">Caldalkalibacillus uzonensis</name>
    <dbReference type="NCBI Taxonomy" id="353224"/>
    <lineage>
        <taxon>Bacteria</taxon>
        <taxon>Bacillati</taxon>
        <taxon>Bacillota</taxon>
        <taxon>Bacilli</taxon>
        <taxon>Bacillales</taxon>
        <taxon>Bacillaceae</taxon>
        <taxon>Caldalkalibacillus</taxon>
    </lineage>
</organism>
<dbReference type="EMBL" id="JAUSUQ010000009">
    <property type="protein sequence ID" value="MDQ0339835.1"/>
    <property type="molecule type" value="Genomic_DNA"/>
</dbReference>
<keyword evidence="3" id="KW-1185">Reference proteome</keyword>
<dbReference type="RefSeq" id="WP_307340423.1">
    <property type="nucleotide sequence ID" value="NZ_JAUSUQ010000009.1"/>
</dbReference>
<name>A0ABU0CTT6_9BACI</name>
<gene>
    <name evidence="2" type="ORF">J2S00_002628</name>
</gene>
<evidence type="ECO:0000313" key="2">
    <source>
        <dbReference type="EMBL" id="MDQ0339835.1"/>
    </source>
</evidence>
<evidence type="ECO:0000256" key="1">
    <source>
        <dbReference type="SAM" id="MobiDB-lite"/>
    </source>
</evidence>
<reference evidence="2 3" key="1">
    <citation type="submission" date="2023-07" db="EMBL/GenBank/DDBJ databases">
        <title>Genomic Encyclopedia of Type Strains, Phase IV (KMG-IV): sequencing the most valuable type-strain genomes for metagenomic binning, comparative biology and taxonomic classification.</title>
        <authorList>
            <person name="Goeker M."/>
        </authorList>
    </citation>
    <scope>NUCLEOTIDE SEQUENCE [LARGE SCALE GENOMIC DNA]</scope>
    <source>
        <strain evidence="2 3">DSM 17740</strain>
    </source>
</reference>
<dbReference type="Proteomes" id="UP001232445">
    <property type="component" value="Unassembled WGS sequence"/>
</dbReference>
<sequence>MSNDEIMERVTYPLEEPSDTETDQAPDTVVIKMVLEALQQDKTAELKKILKHFYKRILADERDLRYPVITLEEWQEQWKQVMGE</sequence>